<dbReference type="InterPro" id="IPR003593">
    <property type="entry name" value="AAA+_ATPase"/>
</dbReference>
<feature type="non-terminal residue" evidence="3">
    <location>
        <position position="158"/>
    </location>
</feature>
<dbReference type="GO" id="GO:0006260">
    <property type="term" value="P:DNA replication"/>
    <property type="evidence" value="ECO:0007669"/>
    <property type="project" value="UniProtKB-KW"/>
</dbReference>
<dbReference type="CDD" id="cd00009">
    <property type="entry name" value="AAA"/>
    <property type="match status" value="1"/>
</dbReference>
<dbReference type="SUPFAM" id="SSF52540">
    <property type="entry name" value="P-loop containing nucleoside triphosphate hydrolases"/>
    <property type="match status" value="1"/>
</dbReference>
<dbReference type="PANTHER" id="PTHR23389:SF6">
    <property type="entry name" value="REPLICATION FACTOR C SUBUNIT 1"/>
    <property type="match status" value="1"/>
</dbReference>
<evidence type="ECO:0000256" key="1">
    <source>
        <dbReference type="ARBA" id="ARBA00022705"/>
    </source>
</evidence>
<dbReference type="Gene3D" id="3.40.50.300">
    <property type="entry name" value="P-loop containing nucleotide triphosphate hydrolases"/>
    <property type="match status" value="1"/>
</dbReference>
<gene>
    <name evidence="3" type="ORF">S12H4_26772</name>
</gene>
<protein>
    <recommendedName>
        <fullName evidence="2">AAA+ ATPase domain-containing protein</fullName>
    </recommendedName>
</protein>
<dbReference type="InterPro" id="IPR027417">
    <property type="entry name" value="P-loop_NTPase"/>
</dbReference>
<proteinExistence type="predicted"/>
<dbReference type="Pfam" id="PF00004">
    <property type="entry name" value="AAA"/>
    <property type="match status" value="1"/>
</dbReference>
<dbReference type="GO" id="GO:0016887">
    <property type="term" value="F:ATP hydrolysis activity"/>
    <property type="evidence" value="ECO:0007669"/>
    <property type="project" value="InterPro"/>
</dbReference>
<dbReference type="SMART" id="SM00382">
    <property type="entry name" value="AAA"/>
    <property type="match status" value="1"/>
</dbReference>
<dbReference type="EMBL" id="BARW01015224">
    <property type="protein sequence ID" value="GAI92250.1"/>
    <property type="molecule type" value="Genomic_DNA"/>
</dbReference>
<reference evidence="3" key="1">
    <citation type="journal article" date="2014" name="Front. Microbiol.">
        <title>High frequency of phylogenetically diverse reductive dehalogenase-homologous genes in deep subseafloor sedimentary metagenomes.</title>
        <authorList>
            <person name="Kawai M."/>
            <person name="Futagami T."/>
            <person name="Toyoda A."/>
            <person name="Takaki Y."/>
            <person name="Nishi S."/>
            <person name="Hori S."/>
            <person name="Arai W."/>
            <person name="Tsubouchi T."/>
            <person name="Morono Y."/>
            <person name="Uchiyama I."/>
            <person name="Ito T."/>
            <person name="Fujiyama A."/>
            <person name="Inagaki F."/>
            <person name="Takami H."/>
        </authorList>
    </citation>
    <scope>NUCLEOTIDE SEQUENCE</scope>
    <source>
        <strain evidence="3">Expedition CK06-06</strain>
    </source>
</reference>
<accession>X1TXE0</accession>
<name>X1TXE0_9ZZZZ</name>
<keyword evidence="1" id="KW-0235">DNA replication</keyword>
<evidence type="ECO:0000259" key="2">
    <source>
        <dbReference type="SMART" id="SM00382"/>
    </source>
</evidence>
<feature type="domain" description="AAA+ ATPase" evidence="2">
    <location>
        <begin position="38"/>
        <end position="157"/>
    </location>
</feature>
<sequence length="158" mass="17612">MQLFPEKYFPKDFHEFIGNPEVVGRVNQWAQLWQQGKKQKPLLLYGSTGTGKTCLALLVAKQFNWQVFELNASDFRTKDSIERLAGAAAQGASFSNSFRLVLLDEVDGLQAVDRGGAGAIVKILKEAQNPVILTANNIYGDQKLAPIRQACDLVQFRR</sequence>
<dbReference type="GO" id="GO:0005524">
    <property type="term" value="F:ATP binding"/>
    <property type="evidence" value="ECO:0007669"/>
    <property type="project" value="InterPro"/>
</dbReference>
<dbReference type="PANTHER" id="PTHR23389">
    <property type="entry name" value="CHROMOSOME TRANSMISSION FIDELITY FACTOR 18"/>
    <property type="match status" value="1"/>
</dbReference>
<comment type="caution">
    <text evidence="3">The sequence shown here is derived from an EMBL/GenBank/DDBJ whole genome shotgun (WGS) entry which is preliminary data.</text>
</comment>
<organism evidence="3">
    <name type="scientific">marine sediment metagenome</name>
    <dbReference type="NCBI Taxonomy" id="412755"/>
    <lineage>
        <taxon>unclassified sequences</taxon>
        <taxon>metagenomes</taxon>
        <taxon>ecological metagenomes</taxon>
    </lineage>
</organism>
<dbReference type="AlphaFoldDB" id="X1TXE0"/>
<evidence type="ECO:0000313" key="3">
    <source>
        <dbReference type="EMBL" id="GAI92250.1"/>
    </source>
</evidence>
<dbReference type="InterPro" id="IPR003959">
    <property type="entry name" value="ATPase_AAA_core"/>
</dbReference>